<evidence type="ECO:0000313" key="5">
    <source>
        <dbReference type="Proteomes" id="UP000191342"/>
    </source>
</evidence>
<protein>
    <recommendedName>
        <fullName evidence="6">Dextranase</fullName>
    </recommendedName>
</protein>
<dbReference type="EMBL" id="MLQL01000097">
    <property type="protein sequence ID" value="OQE10059.1"/>
    <property type="molecule type" value="Genomic_DNA"/>
</dbReference>
<dbReference type="OrthoDB" id="406508at2759"/>
<accession>A0A1V6S8K3</accession>
<evidence type="ECO:0000256" key="1">
    <source>
        <dbReference type="SAM" id="SignalP"/>
    </source>
</evidence>
<dbReference type="InterPro" id="IPR005192">
    <property type="entry name" value="Glyco_hydro_49_C"/>
</dbReference>
<dbReference type="InterPro" id="IPR023226">
    <property type="entry name" value="Glyco_hydro_49_N_dom"/>
</dbReference>
<keyword evidence="1" id="KW-0732">Signal</keyword>
<gene>
    <name evidence="4" type="ORF">PENFLA_c097G02060</name>
</gene>
<evidence type="ECO:0000259" key="2">
    <source>
        <dbReference type="Pfam" id="PF03718"/>
    </source>
</evidence>
<evidence type="ECO:0000313" key="4">
    <source>
        <dbReference type="EMBL" id="OQE10059.1"/>
    </source>
</evidence>
<dbReference type="Pfam" id="PF03718">
    <property type="entry name" value="Glyco_hydro_49"/>
    <property type="match status" value="1"/>
</dbReference>
<feature type="domain" description="Glycoside hydrolase family 49 N-terminal" evidence="3">
    <location>
        <begin position="40"/>
        <end position="250"/>
    </location>
</feature>
<dbReference type="STRING" id="254877.A0A1V6S8K3"/>
<dbReference type="Pfam" id="PF18783">
    <property type="entry name" value="IPU_b_solenoid"/>
    <property type="match status" value="1"/>
</dbReference>
<sequence>MAAMRTFKMLWLAASILPGCARMVDRSIDLSARQASCTVNCTADFPDLKTWWHATGEINTQTPVADDNVRQSHLYSVHVSQAGPRKFYDSFVYETIPRSGKGKLCYPDDYTTICPEDDGISIEDDIGATMAWSQFLYGRDVVVNVTRLNGKSITAADVVIRPTNLHLNVTAIGNSALISVPYSPGTNGLRFSVEFADDIWEYRNAGPGPNSYYVQNVNASGDGYVPNYDESMPTVGREPLNSLLIFASPFPTSEMVPSNKNDVYEVQPGYVSGLDTINQSVVAFKPGVYYFTGKAHAILSPSVTWVYMAPGAYVKGAIQYMNSDSPLKATGFGVLSGEQYVYQANTADGYSNNKSDATSLKLWRGDGVTAGQSWTLRGLTTNAQPFNGMDFYGDLDNFHIDVANYKQVGSFYTQTDGLQMYPNSHVRDVFYHSGDDTIKTYYSNVRAERIVVWKTNNAPIIQMGWYSRNIANISVDRVDVIHTRYTSGSEYYPRGLVGSSASYLNSTATNTANVNNTIGNYTVSNIRAEGISPALIAVNLLSNIDKFRIVNAWIEEFYPATTQLDVSTVRGFTDANNGNKQITIGQHSPNGTGLLIQNYTVGNETVSFAAGNWNATSTGRLNVEPAFWGNWTVQ</sequence>
<dbReference type="AlphaFoldDB" id="A0A1V6S8K3"/>
<dbReference type="InterPro" id="IPR011050">
    <property type="entry name" value="Pectin_lyase_fold/virulence"/>
</dbReference>
<dbReference type="InterPro" id="IPR012334">
    <property type="entry name" value="Pectin_lyas_fold"/>
</dbReference>
<dbReference type="InterPro" id="IPR041274">
    <property type="entry name" value="IPU_b_solenoid"/>
</dbReference>
<dbReference type="SUPFAM" id="SSF101596">
    <property type="entry name" value="Dextranase, N-terminal domain"/>
    <property type="match status" value="1"/>
</dbReference>
<feature type="domain" description="Glycoside hydrolase family 49 C-terminal" evidence="2">
    <location>
        <begin position="509"/>
        <end position="633"/>
    </location>
</feature>
<feature type="signal peptide" evidence="1">
    <location>
        <begin position="1"/>
        <end position="21"/>
    </location>
</feature>
<proteinExistence type="predicted"/>
<dbReference type="Gene3D" id="2.60.350.10">
    <property type="entry name" value="Dextranase, N-terminal"/>
    <property type="match status" value="1"/>
</dbReference>
<name>A0A1V6S8K3_9EURO</name>
<dbReference type="Proteomes" id="UP000191342">
    <property type="component" value="Unassembled WGS sequence"/>
</dbReference>
<dbReference type="InterPro" id="IPR041402">
    <property type="entry name" value="B_solenoid_dext"/>
</dbReference>
<evidence type="ECO:0008006" key="6">
    <source>
        <dbReference type="Google" id="ProtNLM"/>
    </source>
</evidence>
<keyword evidence="5" id="KW-1185">Reference proteome</keyword>
<dbReference type="Pfam" id="PF17433">
    <property type="entry name" value="Glyco_hydro_49N"/>
    <property type="match status" value="1"/>
</dbReference>
<dbReference type="SUPFAM" id="SSF51126">
    <property type="entry name" value="Pectin lyase-like"/>
    <property type="match status" value="1"/>
</dbReference>
<dbReference type="Pfam" id="PF18841">
    <property type="entry name" value="B_solenoid_dext"/>
    <property type="match status" value="1"/>
</dbReference>
<dbReference type="Gene3D" id="2.160.20.10">
    <property type="entry name" value="Single-stranded right-handed beta-helix, Pectin lyase-like"/>
    <property type="match status" value="1"/>
</dbReference>
<reference evidence="5" key="1">
    <citation type="journal article" date="2017" name="Nat. Microbiol.">
        <title>Global analysis of biosynthetic gene clusters reveals vast potential of secondary metabolite production in Penicillium species.</title>
        <authorList>
            <person name="Nielsen J.C."/>
            <person name="Grijseels S."/>
            <person name="Prigent S."/>
            <person name="Ji B."/>
            <person name="Dainat J."/>
            <person name="Nielsen K.F."/>
            <person name="Frisvad J.C."/>
            <person name="Workman M."/>
            <person name="Nielsen J."/>
        </authorList>
    </citation>
    <scope>NUCLEOTIDE SEQUENCE [LARGE SCALE GENOMIC DNA]</scope>
    <source>
        <strain evidence="5">IBT 14082</strain>
    </source>
</reference>
<evidence type="ECO:0000259" key="3">
    <source>
        <dbReference type="Pfam" id="PF17433"/>
    </source>
</evidence>
<dbReference type="InterPro" id="IPR035953">
    <property type="entry name" value="Dextranase_N-ter"/>
</dbReference>
<comment type="caution">
    <text evidence="4">The sequence shown here is derived from an EMBL/GenBank/DDBJ whole genome shotgun (WGS) entry which is preliminary data.</text>
</comment>
<dbReference type="GO" id="GO:0004553">
    <property type="term" value="F:hydrolase activity, hydrolyzing O-glycosyl compounds"/>
    <property type="evidence" value="ECO:0007669"/>
    <property type="project" value="InterPro"/>
</dbReference>
<organism evidence="4 5">
    <name type="scientific">Penicillium flavigenum</name>
    <dbReference type="NCBI Taxonomy" id="254877"/>
    <lineage>
        <taxon>Eukaryota</taxon>
        <taxon>Fungi</taxon>
        <taxon>Dikarya</taxon>
        <taxon>Ascomycota</taxon>
        <taxon>Pezizomycotina</taxon>
        <taxon>Eurotiomycetes</taxon>
        <taxon>Eurotiomycetidae</taxon>
        <taxon>Eurotiales</taxon>
        <taxon>Aspergillaceae</taxon>
        <taxon>Penicillium</taxon>
    </lineage>
</organism>
<feature type="chain" id="PRO_5012641628" description="Dextranase" evidence="1">
    <location>
        <begin position="22"/>
        <end position="634"/>
    </location>
</feature>